<evidence type="ECO:0000256" key="2">
    <source>
        <dbReference type="ARBA" id="ARBA00012224"/>
    </source>
</evidence>
<comment type="caution">
    <text evidence="7">The sequence shown here is derived from an EMBL/GenBank/DDBJ whole genome shotgun (WGS) entry which is preliminary data.</text>
</comment>
<name>C6PX49_9CLOT</name>
<dbReference type="InterPro" id="IPR015421">
    <property type="entry name" value="PyrdxlP-dep_Trfase_major"/>
</dbReference>
<keyword evidence="7" id="KW-0032">Aminotransferase</keyword>
<dbReference type="CDD" id="cd00609">
    <property type="entry name" value="AAT_like"/>
    <property type="match status" value="1"/>
</dbReference>
<protein>
    <recommendedName>
        <fullName evidence="2">cysteine-S-conjugate beta-lyase</fullName>
        <ecNumber evidence="2">4.4.1.13</ecNumber>
    </recommendedName>
</protein>
<dbReference type="GO" id="GO:0030170">
    <property type="term" value="F:pyridoxal phosphate binding"/>
    <property type="evidence" value="ECO:0007669"/>
    <property type="project" value="InterPro"/>
</dbReference>
<dbReference type="AlphaFoldDB" id="C6PX49"/>
<dbReference type="InterPro" id="IPR051798">
    <property type="entry name" value="Class-II_PLP-Dep_Aminotrans"/>
</dbReference>
<keyword evidence="8" id="KW-1185">Reference proteome</keyword>
<keyword evidence="3" id="KW-0663">Pyridoxal phosphate</keyword>
<dbReference type="eggNOG" id="COG1168">
    <property type="taxonomic scope" value="Bacteria"/>
</dbReference>
<sequence>MKHIPLAKVVTDYDKVITCMSPSKTFNMAGLMLANVIIPNKELFAKWKDRHYDFENPLSVTAVQAAYAYGEGWLDEMKLYLDSNFEFLKQYLAKHLSLAKFRIPEATYLAWVDISAYIDTDQNIPLFFANNAGVLLEGGNMFVQNSNGFIRLNLACPRSILQIGLDRITAALKKENE</sequence>
<evidence type="ECO:0000313" key="8">
    <source>
        <dbReference type="Proteomes" id="UP000004198"/>
    </source>
</evidence>
<evidence type="ECO:0000256" key="3">
    <source>
        <dbReference type="ARBA" id="ARBA00022898"/>
    </source>
</evidence>
<keyword evidence="7" id="KW-0808">Transferase</keyword>
<reference evidence="7 8" key="1">
    <citation type="submission" date="2009-06" db="EMBL/GenBank/DDBJ databases">
        <title>The draft genome of Clostridium carboxidivorans P7.</title>
        <authorList>
            <consortium name="US DOE Joint Genome Institute (JGI-PGF)"/>
            <person name="Lucas S."/>
            <person name="Copeland A."/>
            <person name="Lapidus A."/>
            <person name="Glavina del Rio T."/>
            <person name="Tice H."/>
            <person name="Bruce D."/>
            <person name="Goodwin L."/>
            <person name="Pitluck S."/>
            <person name="Larimer F."/>
            <person name="Land M.L."/>
            <person name="Hauser L."/>
            <person name="Hemme C.L."/>
        </authorList>
    </citation>
    <scope>NUCLEOTIDE SEQUENCE [LARGE SCALE GENOMIC DNA]</scope>
    <source>
        <strain evidence="7 8">P7</strain>
    </source>
</reference>
<dbReference type="InterPro" id="IPR015422">
    <property type="entry name" value="PyrdxlP-dep_Trfase_small"/>
</dbReference>
<dbReference type="InterPro" id="IPR015424">
    <property type="entry name" value="PyrdxlP-dep_Trfase"/>
</dbReference>
<evidence type="ECO:0000256" key="4">
    <source>
        <dbReference type="ARBA" id="ARBA00023239"/>
    </source>
</evidence>
<dbReference type="PANTHER" id="PTHR43525">
    <property type="entry name" value="PROTEIN MALY"/>
    <property type="match status" value="1"/>
</dbReference>
<keyword evidence="4" id="KW-0456">Lyase</keyword>
<evidence type="ECO:0000313" key="7">
    <source>
        <dbReference type="EMBL" id="EET86166.1"/>
    </source>
</evidence>
<comment type="similarity">
    <text evidence="5">Belongs to the class-II pyridoxal-phosphate-dependent aminotransferase family. MalY/PatB cystathionine beta-lyase subfamily.</text>
</comment>
<accession>C6PX49</accession>
<organism evidence="7 8">
    <name type="scientific">Clostridium carboxidivorans P7</name>
    <dbReference type="NCBI Taxonomy" id="536227"/>
    <lineage>
        <taxon>Bacteria</taxon>
        <taxon>Bacillati</taxon>
        <taxon>Bacillota</taxon>
        <taxon>Clostridia</taxon>
        <taxon>Eubacteriales</taxon>
        <taxon>Clostridiaceae</taxon>
        <taxon>Clostridium</taxon>
    </lineage>
</organism>
<dbReference type="Gene3D" id="3.40.640.10">
    <property type="entry name" value="Type I PLP-dependent aspartate aminotransferase-like (Major domain)"/>
    <property type="match status" value="1"/>
</dbReference>
<gene>
    <name evidence="7" type="ORF">CcarbDRAFT_3366</name>
</gene>
<dbReference type="SUPFAM" id="SSF53383">
    <property type="entry name" value="PLP-dependent transferases"/>
    <property type="match status" value="1"/>
</dbReference>
<dbReference type="GO" id="GO:0047804">
    <property type="term" value="F:cysteine-S-conjugate beta-lyase activity"/>
    <property type="evidence" value="ECO:0007669"/>
    <property type="project" value="UniProtKB-EC"/>
</dbReference>
<evidence type="ECO:0000256" key="1">
    <source>
        <dbReference type="ARBA" id="ARBA00001933"/>
    </source>
</evidence>
<evidence type="ECO:0000256" key="5">
    <source>
        <dbReference type="ARBA" id="ARBA00037974"/>
    </source>
</evidence>
<evidence type="ECO:0000259" key="6">
    <source>
        <dbReference type="Pfam" id="PF00155"/>
    </source>
</evidence>
<dbReference type="Pfam" id="PF00155">
    <property type="entry name" value="Aminotran_1_2"/>
    <property type="match status" value="1"/>
</dbReference>
<dbReference type="PANTHER" id="PTHR43525:SF1">
    <property type="entry name" value="PROTEIN MALY"/>
    <property type="match status" value="1"/>
</dbReference>
<comment type="cofactor">
    <cofactor evidence="1">
        <name>pyridoxal 5'-phosphate</name>
        <dbReference type="ChEBI" id="CHEBI:597326"/>
    </cofactor>
</comment>
<dbReference type="GO" id="GO:0008483">
    <property type="term" value="F:transaminase activity"/>
    <property type="evidence" value="ECO:0007669"/>
    <property type="project" value="UniProtKB-KW"/>
</dbReference>
<dbReference type="Gene3D" id="3.90.1150.10">
    <property type="entry name" value="Aspartate Aminotransferase, domain 1"/>
    <property type="match status" value="1"/>
</dbReference>
<dbReference type="Proteomes" id="UP000004198">
    <property type="component" value="Unassembled WGS sequence"/>
</dbReference>
<dbReference type="EC" id="4.4.1.13" evidence="2"/>
<dbReference type="InterPro" id="IPR004839">
    <property type="entry name" value="Aminotransferase_I/II_large"/>
</dbReference>
<dbReference type="EMBL" id="ACVI01000062">
    <property type="protein sequence ID" value="EET86166.1"/>
    <property type="molecule type" value="Genomic_DNA"/>
</dbReference>
<proteinExistence type="inferred from homology"/>
<feature type="domain" description="Aminotransferase class I/classII large" evidence="6">
    <location>
        <begin position="10"/>
        <end position="168"/>
    </location>
</feature>